<keyword evidence="14 17" id="KW-0676">Redox-active center</keyword>
<dbReference type="HAMAP" id="MF_02089">
    <property type="entry name" value="QueH"/>
    <property type="match status" value="1"/>
</dbReference>
<evidence type="ECO:0000256" key="13">
    <source>
        <dbReference type="ARBA" id="ARBA00023157"/>
    </source>
</evidence>
<dbReference type="GO" id="GO:0052693">
    <property type="term" value="F:epoxyqueuosine reductase activity"/>
    <property type="evidence" value="ECO:0007669"/>
    <property type="project" value="UniProtKB-UniRule"/>
</dbReference>
<dbReference type="GO" id="GO:0008616">
    <property type="term" value="P:tRNA queuosine(34) biosynthetic process"/>
    <property type="evidence" value="ECO:0007669"/>
    <property type="project" value="UniProtKB-UniRule"/>
</dbReference>
<feature type="binding site" evidence="17">
    <location>
        <position position="36"/>
    </location>
    <ligand>
        <name>[4Fe-4S] cluster</name>
        <dbReference type="ChEBI" id="CHEBI:49883"/>
    </ligand>
</feature>
<evidence type="ECO:0000256" key="6">
    <source>
        <dbReference type="ARBA" id="ARBA00022485"/>
    </source>
</evidence>
<proteinExistence type="inferred from homology"/>
<feature type="disulfide bond" description="Redox-active" evidence="17">
    <location>
        <begin position="190"/>
        <end position="192"/>
    </location>
</feature>
<evidence type="ECO:0000256" key="3">
    <source>
        <dbReference type="ARBA" id="ARBA00008207"/>
    </source>
</evidence>
<dbReference type="UniPathway" id="UPA00392"/>
<dbReference type="OrthoDB" id="9801033at2"/>
<comment type="function">
    <text evidence="1 17">Catalyzes the conversion of epoxyqueuosine (oQ) to queuosine (Q), which is a hypermodified base found in the wobble positions of tRNA(Asp), tRNA(Asn), tRNA(His) and tRNA(Tyr).</text>
</comment>
<accession>A0A133YAQ1</accession>
<feature type="binding site" evidence="17">
    <location>
        <position position="110"/>
    </location>
    <ligand>
        <name>[4Fe-4S] cluster</name>
        <dbReference type="ChEBI" id="CHEBI:49883"/>
    </ligand>
</feature>
<dbReference type="EC" id="1.17.99.6" evidence="4 17"/>
<evidence type="ECO:0000256" key="16">
    <source>
        <dbReference type="ARBA" id="ARBA00047415"/>
    </source>
</evidence>
<feature type="binding site" evidence="17">
    <location>
        <position position="35"/>
    </location>
    <ligand>
        <name>[4Fe-4S] cluster</name>
        <dbReference type="ChEBI" id="CHEBI:49883"/>
    </ligand>
</feature>
<evidence type="ECO:0000256" key="12">
    <source>
        <dbReference type="ARBA" id="ARBA00023014"/>
    </source>
</evidence>
<keyword evidence="9 17" id="KW-0671">Queuosine biosynthesis</keyword>
<evidence type="ECO:0000313" key="18">
    <source>
        <dbReference type="EMBL" id="KXB40207.1"/>
    </source>
</evidence>
<name>A0A133YAQ1_9FIRM</name>
<dbReference type="STRING" id="1497955.HMPREF1872_01019"/>
<feature type="binding site" evidence="17">
    <location>
        <position position="113"/>
    </location>
    <ligand>
        <name>[4Fe-4S] cluster</name>
        <dbReference type="ChEBI" id="CHEBI:49883"/>
    </ligand>
</feature>
<evidence type="ECO:0000256" key="4">
    <source>
        <dbReference type="ARBA" id="ARBA00012622"/>
    </source>
</evidence>
<evidence type="ECO:0000256" key="10">
    <source>
        <dbReference type="ARBA" id="ARBA00023002"/>
    </source>
</evidence>
<evidence type="ECO:0000256" key="9">
    <source>
        <dbReference type="ARBA" id="ARBA00022785"/>
    </source>
</evidence>
<dbReference type="PATRIC" id="fig|1497955.3.peg.989"/>
<dbReference type="EMBL" id="LSCV01000031">
    <property type="protein sequence ID" value="KXB40207.1"/>
    <property type="molecule type" value="Genomic_DNA"/>
</dbReference>
<evidence type="ECO:0000256" key="14">
    <source>
        <dbReference type="ARBA" id="ARBA00023284"/>
    </source>
</evidence>
<comment type="caution">
    <text evidence="18">The sequence shown here is derived from an EMBL/GenBank/DDBJ whole genome shotgun (WGS) entry which is preliminary data.</text>
</comment>
<dbReference type="Proteomes" id="UP000070080">
    <property type="component" value="Unassembled WGS sequence"/>
</dbReference>
<keyword evidence="13 17" id="KW-1015">Disulfide bond</keyword>
<dbReference type="GO" id="GO:0046872">
    <property type="term" value="F:metal ion binding"/>
    <property type="evidence" value="ECO:0007669"/>
    <property type="project" value="UniProtKB-KW"/>
</dbReference>
<gene>
    <name evidence="17" type="primary">queH</name>
    <name evidence="18" type="ORF">HMPREF1872_01019</name>
</gene>
<keyword evidence="19" id="KW-1185">Reference proteome</keyword>
<evidence type="ECO:0000256" key="17">
    <source>
        <dbReference type="HAMAP-Rule" id="MF_02089"/>
    </source>
</evidence>
<evidence type="ECO:0000256" key="8">
    <source>
        <dbReference type="ARBA" id="ARBA00022723"/>
    </source>
</evidence>
<keyword evidence="7 17" id="KW-0819">tRNA processing</keyword>
<evidence type="ECO:0000256" key="15">
    <source>
        <dbReference type="ARBA" id="ARBA00031446"/>
    </source>
</evidence>
<keyword evidence="12 17" id="KW-0411">Iron-sulfur</keyword>
<evidence type="ECO:0000256" key="2">
    <source>
        <dbReference type="ARBA" id="ARBA00004691"/>
    </source>
</evidence>
<dbReference type="InterPro" id="IPR003828">
    <property type="entry name" value="QueH"/>
</dbReference>
<protein>
    <recommendedName>
        <fullName evidence="5 17">Epoxyqueuosine reductase QueH</fullName>
        <ecNumber evidence="4 17">1.17.99.6</ecNumber>
    </recommendedName>
    <alternativeName>
        <fullName evidence="15 17">Queuosine biosynthesis protein QueH</fullName>
    </alternativeName>
</protein>
<evidence type="ECO:0000256" key="11">
    <source>
        <dbReference type="ARBA" id="ARBA00023004"/>
    </source>
</evidence>
<dbReference type="RefSeq" id="WP_066714434.1">
    <property type="nucleotide sequence ID" value="NZ_JARFNM010000001.1"/>
</dbReference>
<dbReference type="Pfam" id="PF02677">
    <property type="entry name" value="QueH"/>
    <property type="match status" value="1"/>
</dbReference>
<comment type="catalytic activity">
    <reaction evidence="16 17">
        <text>epoxyqueuosine(34) in tRNA + AH2 = queuosine(34) in tRNA + A + H2O</text>
        <dbReference type="Rhea" id="RHEA:32159"/>
        <dbReference type="Rhea" id="RHEA-COMP:18571"/>
        <dbReference type="Rhea" id="RHEA-COMP:18582"/>
        <dbReference type="ChEBI" id="CHEBI:13193"/>
        <dbReference type="ChEBI" id="CHEBI:15377"/>
        <dbReference type="ChEBI" id="CHEBI:17499"/>
        <dbReference type="ChEBI" id="CHEBI:194431"/>
        <dbReference type="ChEBI" id="CHEBI:194443"/>
        <dbReference type="EC" id="1.17.99.6"/>
    </reaction>
</comment>
<dbReference type="PANTHER" id="PTHR36701">
    <property type="entry name" value="EPOXYQUEUOSINE REDUCTASE QUEH"/>
    <property type="match status" value="1"/>
</dbReference>
<evidence type="ECO:0000256" key="1">
    <source>
        <dbReference type="ARBA" id="ARBA00002268"/>
    </source>
</evidence>
<keyword evidence="8 17" id="KW-0479">Metal-binding</keyword>
<organism evidence="18 19">
    <name type="scientific">Amygdalobacter nucleatus</name>
    <dbReference type="NCBI Taxonomy" id="3029274"/>
    <lineage>
        <taxon>Bacteria</taxon>
        <taxon>Bacillati</taxon>
        <taxon>Bacillota</taxon>
        <taxon>Clostridia</taxon>
        <taxon>Eubacteriales</taxon>
        <taxon>Oscillospiraceae</taxon>
        <taxon>Amygdalobacter</taxon>
    </lineage>
</organism>
<evidence type="ECO:0000256" key="5">
    <source>
        <dbReference type="ARBA" id="ARBA00016895"/>
    </source>
</evidence>
<dbReference type="AlphaFoldDB" id="A0A133YAQ1"/>
<keyword evidence="11 17" id="KW-0408">Iron</keyword>
<sequence>MPKQLNDVYREFQLDLAALKEKVGARKPRILLHVCCAPCGEYPYKQLLEEGLDVKVLFYNPNIHPIEEWKLRKHNVEIFSHLHHADCSYDDTYLESNWRNINSKFQEDHCRMCYQMRLDFAAKAAYEFNCDTFTTSLFVSPWQRHEMLKISARVSGKKLKMPFYYEDFRVGYRLGQNMAREDGLYRQRYCGCIFSLGESKYSDKIIKDHINSITAADIPRRYLRETGELVPIR</sequence>
<dbReference type="GO" id="GO:0051539">
    <property type="term" value="F:4 iron, 4 sulfur cluster binding"/>
    <property type="evidence" value="ECO:0007669"/>
    <property type="project" value="UniProtKB-UniRule"/>
</dbReference>
<comment type="similarity">
    <text evidence="3 17">Belongs to the QueH family.</text>
</comment>
<evidence type="ECO:0000256" key="7">
    <source>
        <dbReference type="ARBA" id="ARBA00022694"/>
    </source>
</evidence>
<keyword evidence="10 17" id="KW-0560">Oxidoreductase</keyword>
<keyword evidence="6 17" id="KW-0004">4Fe-4S</keyword>
<reference evidence="19" key="1">
    <citation type="submission" date="2016-01" db="EMBL/GenBank/DDBJ databases">
        <authorList>
            <person name="Mitreva M."/>
            <person name="Pepin K.H."/>
            <person name="Mihindukulasuriya K.A."/>
            <person name="Fulton R."/>
            <person name="Fronick C."/>
            <person name="O'Laughlin M."/>
            <person name="Miner T."/>
            <person name="Herter B."/>
            <person name="Rosa B.A."/>
            <person name="Cordes M."/>
            <person name="Tomlinson C."/>
            <person name="Wollam A."/>
            <person name="Palsikar V.B."/>
            <person name="Mardis E.R."/>
            <person name="Wilson R.K."/>
        </authorList>
    </citation>
    <scope>NUCLEOTIDE SEQUENCE [LARGE SCALE GENOMIC DNA]</scope>
    <source>
        <strain evidence="19">KA00274</strain>
    </source>
</reference>
<evidence type="ECO:0000313" key="19">
    <source>
        <dbReference type="Proteomes" id="UP000070080"/>
    </source>
</evidence>
<dbReference type="PANTHER" id="PTHR36701:SF1">
    <property type="entry name" value="EPOXYQUEUOSINE REDUCTASE QUEH"/>
    <property type="match status" value="1"/>
</dbReference>
<comment type="pathway">
    <text evidence="2 17">tRNA modification; tRNA-queuosine biosynthesis.</text>
</comment>